<feature type="transmembrane region" description="Helical" evidence="1">
    <location>
        <begin position="166"/>
        <end position="186"/>
    </location>
</feature>
<dbReference type="Proteomes" id="UP001215827">
    <property type="component" value="Chromosome"/>
</dbReference>
<evidence type="ECO:0000256" key="1">
    <source>
        <dbReference type="SAM" id="Phobius"/>
    </source>
</evidence>
<organism evidence="3 4">
    <name type="scientific">Altererythrobacter arenosus</name>
    <dbReference type="NCBI Taxonomy" id="3032592"/>
    <lineage>
        <taxon>Bacteria</taxon>
        <taxon>Pseudomonadati</taxon>
        <taxon>Pseudomonadota</taxon>
        <taxon>Alphaproteobacteria</taxon>
        <taxon>Sphingomonadales</taxon>
        <taxon>Erythrobacteraceae</taxon>
        <taxon>Altererythrobacter</taxon>
    </lineage>
</organism>
<proteinExistence type="predicted"/>
<feature type="transmembrane region" description="Helical" evidence="1">
    <location>
        <begin position="69"/>
        <end position="87"/>
    </location>
</feature>
<feature type="transmembrane region" description="Helical" evidence="1">
    <location>
        <begin position="229"/>
        <end position="251"/>
    </location>
</feature>
<dbReference type="RefSeq" id="WP_278015774.1">
    <property type="nucleotide sequence ID" value="NZ_CP121106.1"/>
</dbReference>
<sequence length="321" mass="36563">MVAHFTAAVSLGERKLVDYFTWSWLQEVLTFSLMPPLLIFAGLVFRSVRAQPSNVLGHLGETLRENRERFFYGFLFILIYLIVHRAYRALKVAIPRHNEYWADPMFASWDKAIFGQDPWLITHSMVGPLGTQFIDMLYVVWLPVMLISFGFAAFAKDSQFRKRATLSFFLTWILLGNLLATLFASVGPCFYAEFYGSDRFTPLMDLLSHQNLAALKLQETLRMTVGDEAIGSGISAVPSLHCAITMIVVLMVHDRYGWDWRTYLAIAYHVIIWFGSVHLGWHYAVDGMISTALIPFIWWASGKIVTLSERLPKKQPAPAVA</sequence>
<gene>
    <name evidence="3" type="ORF">P7228_13615</name>
</gene>
<dbReference type="InterPro" id="IPR026841">
    <property type="entry name" value="Aur1/Ipt1"/>
</dbReference>
<feature type="transmembrane region" description="Helical" evidence="1">
    <location>
        <begin position="136"/>
        <end position="154"/>
    </location>
</feature>
<evidence type="ECO:0000313" key="4">
    <source>
        <dbReference type="Proteomes" id="UP001215827"/>
    </source>
</evidence>
<feature type="transmembrane region" description="Helical" evidence="1">
    <location>
        <begin position="28"/>
        <end position="48"/>
    </location>
</feature>
<feature type="domain" description="Inositolphosphotransferase Aur1/Ipt1" evidence="2">
    <location>
        <begin position="131"/>
        <end position="294"/>
    </location>
</feature>
<keyword evidence="1" id="KW-0812">Transmembrane</keyword>
<keyword evidence="4" id="KW-1185">Reference proteome</keyword>
<keyword evidence="1" id="KW-0472">Membrane</keyword>
<dbReference type="Pfam" id="PF14378">
    <property type="entry name" value="PAP2_3"/>
    <property type="match status" value="1"/>
</dbReference>
<name>A0ABY8FSF8_9SPHN</name>
<evidence type="ECO:0000313" key="3">
    <source>
        <dbReference type="EMBL" id="WFL77015.1"/>
    </source>
</evidence>
<protein>
    <submittedName>
        <fullName evidence="3">Phosphatase PAP2 family protein</fullName>
    </submittedName>
</protein>
<feature type="transmembrane region" description="Helical" evidence="1">
    <location>
        <begin position="263"/>
        <end position="281"/>
    </location>
</feature>
<evidence type="ECO:0000259" key="2">
    <source>
        <dbReference type="Pfam" id="PF14378"/>
    </source>
</evidence>
<accession>A0ABY8FSF8</accession>
<keyword evidence="1" id="KW-1133">Transmembrane helix</keyword>
<dbReference type="EMBL" id="CP121106">
    <property type="protein sequence ID" value="WFL77015.1"/>
    <property type="molecule type" value="Genomic_DNA"/>
</dbReference>
<reference evidence="3 4" key="1">
    <citation type="submission" date="2023-03" db="EMBL/GenBank/DDBJ databases">
        <title>Altererythrobacter sp. CAU 1644 isolated from sand.</title>
        <authorList>
            <person name="Kim W."/>
        </authorList>
    </citation>
    <scope>NUCLEOTIDE SEQUENCE [LARGE SCALE GENOMIC DNA]</scope>
    <source>
        <strain evidence="3 4">CAU 1644</strain>
    </source>
</reference>